<gene>
    <name evidence="2" type="ORF">A3G51_01255</name>
</gene>
<keyword evidence="1" id="KW-0812">Transmembrane</keyword>
<feature type="transmembrane region" description="Helical" evidence="1">
    <location>
        <begin position="67"/>
        <end position="84"/>
    </location>
</feature>
<sequence length="158" mass="17991">MLSVFSKITRKKIIREKIERSEAGLYFYLVFPIAFAFLLTFAGARIFSLLAPNFFLVSLAVGHVHHYVYGFFVLAVSGYLALIFNGPRAKYLISLLHGFGLGLAFDEFAFWLKLTDTDPARWSYDGFLIIMGLFFFVISAKKGFKMLKVLWPFGGLTF</sequence>
<dbReference type="AlphaFoldDB" id="A0A1F8H8F0"/>
<feature type="transmembrane region" description="Helical" evidence="1">
    <location>
        <begin position="122"/>
        <end position="140"/>
    </location>
</feature>
<comment type="caution">
    <text evidence="2">The sequence shown here is derived from an EMBL/GenBank/DDBJ whole genome shotgun (WGS) entry which is preliminary data.</text>
</comment>
<feature type="transmembrane region" description="Helical" evidence="1">
    <location>
        <begin position="25"/>
        <end position="47"/>
    </location>
</feature>
<name>A0A1F8H8F0_9BACT</name>
<feature type="transmembrane region" description="Helical" evidence="1">
    <location>
        <begin position="91"/>
        <end position="110"/>
    </location>
</feature>
<proteinExistence type="predicted"/>
<dbReference type="Proteomes" id="UP000177745">
    <property type="component" value="Unassembled WGS sequence"/>
</dbReference>
<organism evidence="2 3">
    <name type="scientific">Candidatus Yanofskybacteria bacterium RIFCSPLOWO2_12_FULL_43_11b</name>
    <dbReference type="NCBI Taxonomy" id="1802710"/>
    <lineage>
        <taxon>Bacteria</taxon>
        <taxon>Candidatus Yanofskyibacteriota</taxon>
    </lineage>
</organism>
<keyword evidence="1" id="KW-0472">Membrane</keyword>
<dbReference type="EMBL" id="MGKY01000009">
    <property type="protein sequence ID" value="OGN33892.1"/>
    <property type="molecule type" value="Genomic_DNA"/>
</dbReference>
<evidence type="ECO:0000256" key="1">
    <source>
        <dbReference type="SAM" id="Phobius"/>
    </source>
</evidence>
<protein>
    <submittedName>
        <fullName evidence="2">Uncharacterized protein</fullName>
    </submittedName>
</protein>
<reference evidence="2 3" key="1">
    <citation type="journal article" date="2016" name="Nat. Commun.">
        <title>Thousands of microbial genomes shed light on interconnected biogeochemical processes in an aquifer system.</title>
        <authorList>
            <person name="Anantharaman K."/>
            <person name="Brown C.T."/>
            <person name="Hug L.A."/>
            <person name="Sharon I."/>
            <person name="Castelle C.J."/>
            <person name="Probst A.J."/>
            <person name="Thomas B.C."/>
            <person name="Singh A."/>
            <person name="Wilkins M.J."/>
            <person name="Karaoz U."/>
            <person name="Brodie E.L."/>
            <person name="Williams K.H."/>
            <person name="Hubbard S.S."/>
            <person name="Banfield J.F."/>
        </authorList>
    </citation>
    <scope>NUCLEOTIDE SEQUENCE [LARGE SCALE GENOMIC DNA]</scope>
</reference>
<accession>A0A1F8H8F0</accession>
<evidence type="ECO:0000313" key="2">
    <source>
        <dbReference type="EMBL" id="OGN33892.1"/>
    </source>
</evidence>
<keyword evidence="1" id="KW-1133">Transmembrane helix</keyword>
<evidence type="ECO:0000313" key="3">
    <source>
        <dbReference type="Proteomes" id="UP000177745"/>
    </source>
</evidence>